<feature type="region of interest" description="Disordered" evidence="1">
    <location>
        <begin position="43"/>
        <end position="83"/>
    </location>
</feature>
<evidence type="ECO:0000313" key="2">
    <source>
        <dbReference type="EMBL" id="MFI2318858.1"/>
    </source>
</evidence>
<dbReference type="Proteomes" id="UP001611450">
    <property type="component" value="Unassembled WGS sequence"/>
</dbReference>
<dbReference type="RefSeq" id="WP_396946246.1">
    <property type="nucleotide sequence ID" value="NZ_JBIRXV010000001.1"/>
</dbReference>
<reference evidence="2 3" key="1">
    <citation type="submission" date="2024-10" db="EMBL/GenBank/DDBJ databases">
        <title>The Natural Products Discovery Center: Release of the First 8490 Sequenced Strains for Exploring Actinobacteria Biosynthetic Diversity.</title>
        <authorList>
            <person name="Kalkreuter E."/>
            <person name="Kautsar S.A."/>
            <person name="Yang D."/>
            <person name="Bader C.D."/>
            <person name="Teijaro C.N."/>
            <person name="Fluegel L."/>
            <person name="Davis C.M."/>
            <person name="Simpson J.R."/>
            <person name="Lauterbach L."/>
            <person name="Steele A.D."/>
            <person name="Gui C."/>
            <person name="Meng S."/>
            <person name="Li G."/>
            <person name="Viehrig K."/>
            <person name="Ye F."/>
            <person name="Su P."/>
            <person name="Kiefer A.F."/>
            <person name="Nichols A."/>
            <person name="Cepeda A.J."/>
            <person name="Yan W."/>
            <person name="Fan B."/>
            <person name="Jiang Y."/>
            <person name="Adhikari A."/>
            <person name="Zheng C.-J."/>
            <person name="Schuster L."/>
            <person name="Cowan T.M."/>
            <person name="Smanski M.J."/>
            <person name="Chevrette M.G."/>
            <person name="De Carvalho L.P.S."/>
            <person name="Shen B."/>
        </authorList>
    </citation>
    <scope>NUCLEOTIDE SEQUENCE [LARGE SCALE GENOMIC DNA]</scope>
    <source>
        <strain evidence="2 3">NPDC019626</strain>
    </source>
</reference>
<name>A0ABW7W784_9NOCA</name>
<sequence length="83" mass="8959">MTDSLFSVDAGSPGTSVELDRQQYTIKRTELGKALVRAGLDPDVQQRIRTSSTTAPARPGNSAAILPRVASSGGQDRQHRRRP</sequence>
<gene>
    <name evidence="2" type="ORF">ACH47G_00025</name>
</gene>
<accession>A0ABW7W784</accession>
<dbReference type="EMBL" id="JBIRXV010000001">
    <property type="protein sequence ID" value="MFI2318858.1"/>
    <property type="molecule type" value="Genomic_DNA"/>
</dbReference>
<evidence type="ECO:0000313" key="3">
    <source>
        <dbReference type="Proteomes" id="UP001611450"/>
    </source>
</evidence>
<protein>
    <submittedName>
        <fullName evidence="2">Uncharacterized protein</fullName>
    </submittedName>
</protein>
<evidence type="ECO:0000256" key="1">
    <source>
        <dbReference type="SAM" id="MobiDB-lite"/>
    </source>
</evidence>
<keyword evidence="3" id="KW-1185">Reference proteome</keyword>
<organism evidence="2 3">
    <name type="scientific">Nocardia beijingensis</name>
    <dbReference type="NCBI Taxonomy" id="95162"/>
    <lineage>
        <taxon>Bacteria</taxon>
        <taxon>Bacillati</taxon>
        <taxon>Actinomycetota</taxon>
        <taxon>Actinomycetes</taxon>
        <taxon>Mycobacteriales</taxon>
        <taxon>Nocardiaceae</taxon>
        <taxon>Nocardia</taxon>
    </lineage>
</organism>
<comment type="caution">
    <text evidence="2">The sequence shown here is derived from an EMBL/GenBank/DDBJ whole genome shotgun (WGS) entry which is preliminary data.</text>
</comment>
<proteinExistence type="predicted"/>